<organism evidence="1 2">
    <name type="scientific">Pedobacter punctiformis</name>
    <dbReference type="NCBI Taxonomy" id="3004097"/>
    <lineage>
        <taxon>Bacteria</taxon>
        <taxon>Pseudomonadati</taxon>
        <taxon>Bacteroidota</taxon>
        <taxon>Sphingobacteriia</taxon>
        <taxon>Sphingobacteriales</taxon>
        <taxon>Sphingobacteriaceae</taxon>
        <taxon>Pedobacter</taxon>
    </lineage>
</organism>
<keyword evidence="2" id="KW-1185">Reference proteome</keyword>
<sequence length="791" mass="86845">MTITAKLYAQACPENIGFENGNFQNWKLYTGTTSNTDNKNFVYSNEVAAPIIGRHTIISNKTATDPYGHFPLIPSGGGNFSVKLGDDGAGSQSEGISFLINVPSDRPDFTLTYQYAVVLEDPAHKPAEQPRFIARVKDVEKNEYIPCASFEYIATSSLPGFKRSDMSNLVIYKEWTPVTINLSGYQGKKLIVEFISADCTLSGHFGYAYVDVNNLCGDIIVGNTYCKSADQLTVSGPSGFKTYNWYNEDRTVKYASSQSAVIKPTPPEGSKILLDLIPFDGFGCPSTVFATVKSVNYQIEVVQKRIVCKDTEIDLTSTDYILNKTPDFTYLVYEDKDLTKEIKGLAKITEDKTYYLLATNYKGCESVAIIDLKVNNLAAITAKNPDPVCYTETVDITGNSLLTGDLTGITKSFFTDAAMLKPLADPAHVNKSGIYYIKLNNNTGCDAVVPVTVQISAKPLLKITNPAAVCFPSKVDITKPANFNGSDADFKYSFFADNNLSQPIADPKNIDKTGIYYVKAENAKGCVVSDKINVTINELPLLTINDPAAVCYPEKVDITNSVLYSGSSANVTYTYFYDAALTNKINNPKQIDKTGTYYTKITNSSGCFISDKINVVINPLPIIVLNQPAAIFDSEFIDLTSASIIQGSKGYAKVSYFQDAALLNPLSNPAKINKAGQYYIRLENDKGCSVSSSIELKILPTPKIIVPTAFTPQKATNNRLYPFLVSITKLTSFKVFNKWGILVYQTNDLDAGWDGRFRSKMQPLETFSWVAEGIDSFGGKFQSQGKTILIL</sequence>
<evidence type="ECO:0000313" key="2">
    <source>
        <dbReference type="Proteomes" id="UP001144347"/>
    </source>
</evidence>
<protein>
    <submittedName>
        <fullName evidence="1">Gliding motility-associated C-terminal domain-containing protein</fullName>
    </submittedName>
</protein>
<comment type="caution">
    <text evidence="1">The sequence shown here is derived from an EMBL/GenBank/DDBJ whole genome shotgun (WGS) entry which is preliminary data.</text>
</comment>
<dbReference type="Proteomes" id="UP001144347">
    <property type="component" value="Unassembled WGS sequence"/>
</dbReference>
<accession>A0ABT4L7T6</accession>
<evidence type="ECO:0000313" key="1">
    <source>
        <dbReference type="EMBL" id="MCZ4243752.1"/>
    </source>
</evidence>
<reference evidence="1" key="1">
    <citation type="submission" date="2022-12" db="EMBL/GenBank/DDBJ databases">
        <title>Genome sequence of HCMS5-2.</title>
        <authorList>
            <person name="Woo H."/>
        </authorList>
    </citation>
    <scope>NUCLEOTIDE SEQUENCE</scope>
    <source>
        <strain evidence="1">HCMS5-2</strain>
    </source>
</reference>
<dbReference type="EMBL" id="JAPWGM010000002">
    <property type="protein sequence ID" value="MCZ4243752.1"/>
    <property type="molecule type" value="Genomic_DNA"/>
</dbReference>
<gene>
    <name evidence="1" type="ORF">O0955_07015</name>
</gene>
<name>A0ABT4L7T6_9SPHI</name>
<proteinExistence type="predicted"/>